<dbReference type="GO" id="GO:0004565">
    <property type="term" value="F:beta-galactosidase activity"/>
    <property type="evidence" value="ECO:0007669"/>
    <property type="project" value="UniProtKB-EC"/>
</dbReference>
<evidence type="ECO:0000313" key="6">
    <source>
        <dbReference type="EMBL" id="ACL96356.3"/>
    </source>
</evidence>
<dbReference type="Pfam" id="PF02449">
    <property type="entry name" value="Glyco_hydro_42"/>
    <property type="match status" value="1"/>
</dbReference>
<gene>
    <name evidence="6" type="ordered locus">CCNA_02891</name>
</gene>
<name>A0A0H3CBS5_CAUVN</name>
<proteinExistence type="predicted"/>
<evidence type="ECO:0000259" key="5">
    <source>
        <dbReference type="Pfam" id="PF18120"/>
    </source>
</evidence>
<dbReference type="RefSeq" id="YP_002518264.3">
    <property type="nucleotide sequence ID" value="NC_011916.1"/>
</dbReference>
<reference evidence="6 7" key="1">
    <citation type="journal article" date="2010" name="J. Bacteriol.">
        <title>The genetic basis of laboratory adaptation in Caulobacter crescentus.</title>
        <authorList>
            <person name="Marks M.E."/>
            <person name="Castro-Rojas C.M."/>
            <person name="Teiling C."/>
            <person name="Du L."/>
            <person name="Kapatral V."/>
            <person name="Walunas T.L."/>
            <person name="Crosson S."/>
        </authorList>
    </citation>
    <scope>NUCLEOTIDE SEQUENCE [LARGE SCALE GENOMIC DNA]</scope>
    <source>
        <strain evidence="7">NA1000 / CB15N</strain>
    </source>
</reference>
<keyword evidence="2 6" id="KW-0326">Glycosidase</keyword>
<dbReference type="GO" id="GO:0009341">
    <property type="term" value="C:beta-galactosidase complex"/>
    <property type="evidence" value="ECO:0007669"/>
    <property type="project" value="InterPro"/>
</dbReference>
<dbReference type="AlphaFoldDB" id="A0A0H3CBS5"/>
<dbReference type="PATRIC" id="fig|565050.3.peg.2820"/>
<dbReference type="OrthoDB" id="9800974at2"/>
<dbReference type="HOGENOM" id="CLU_027430_0_0_5"/>
<dbReference type="RefSeq" id="WP_010920642.1">
    <property type="nucleotide sequence ID" value="NC_011916.1"/>
</dbReference>
<feature type="domain" description="Glycoside hydrolase family 42 N-terminal" evidence="4">
    <location>
        <begin position="165"/>
        <end position="310"/>
    </location>
</feature>
<dbReference type="EC" id="3.2.1.23" evidence="6"/>
<dbReference type="InterPro" id="IPR040719">
    <property type="entry name" value="DUF5597"/>
</dbReference>
<dbReference type="KEGG" id="ccs:CCNA_02891"/>
<dbReference type="GeneID" id="7331321"/>
<protein>
    <submittedName>
        <fullName evidence="6">Beta-galactosidase</fullName>
        <ecNumber evidence="6">3.2.1.23</ecNumber>
    </submittedName>
</protein>
<dbReference type="InterPro" id="IPR017853">
    <property type="entry name" value="GH"/>
</dbReference>
<keyword evidence="1 6" id="KW-0378">Hydrolase</keyword>
<dbReference type="InterPro" id="IPR013529">
    <property type="entry name" value="Glyco_hydro_42_N"/>
</dbReference>
<keyword evidence="7" id="KW-1185">Reference proteome</keyword>
<evidence type="ECO:0000256" key="2">
    <source>
        <dbReference type="ARBA" id="ARBA00023295"/>
    </source>
</evidence>
<evidence type="ECO:0000313" key="7">
    <source>
        <dbReference type="Proteomes" id="UP000001364"/>
    </source>
</evidence>
<dbReference type="SUPFAM" id="SSF51445">
    <property type="entry name" value="(Trans)glycosidases"/>
    <property type="match status" value="1"/>
</dbReference>
<dbReference type="GO" id="GO:0005975">
    <property type="term" value="P:carbohydrate metabolic process"/>
    <property type="evidence" value="ECO:0007669"/>
    <property type="project" value="InterPro"/>
</dbReference>
<dbReference type="Pfam" id="PF18120">
    <property type="entry name" value="DUF5597"/>
    <property type="match status" value="1"/>
</dbReference>
<evidence type="ECO:0000256" key="3">
    <source>
        <dbReference type="SAM" id="MobiDB-lite"/>
    </source>
</evidence>
<feature type="region of interest" description="Disordered" evidence="3">
    <location>
        <begin position="1"/>
        <end position="30"/>
    </location>
</feature>
<dbReference type="Proteomes" id="UP000001364">
    <property type="component" value="Chromosome"/>
</dbReference>
<evidence type="ECO:0000259" key="4">
    <source>
        <dbReference type="Pfam" id="PF02449"/>
    </source>
</evidence>
<dbReference type="SMR" id="A0A0H3CBS5"/>
<feature type="domain" description="DUF5597" evidence="5">
    <location>
        <begin position="480"/>
        <end position="611"/>
    </location>
</feature>
<dbReference type="EMBL" id="CP001340">
    <property type="protein sequence ID" value="ACL96356.3"/>
    <property type="molecule type" value="Genomic_DNA"/>
</dbReference>
<dbReference type="Gene3D" id="2.60.220.20">
    <property type="entry name" value="putative beta-Galactosidase from caulobacter crescentus"/>
    <property type="match status" value="1"/>
</dbReference>
<accession>A0A0H3CBS5</accession>
<organism evidence="6 7">
    <name type="scientific">Caulobacter vibrioides (strain NA1000 / CB15N)</name>
    <name type="common">Caulobacter crescentus</name>
    <dbReference type="NCBI Taxonomy" id="565050"/>
    <lineage>
        <taxon>Bacteria</taxon>
        <taxon>Pseudomonadati</taxon>
        <taxon>Pseudomonadota</taxon>
        <taxon>Alphaproteobacteria</taxon>
        <taxon>Caulobacterales</taxon>
        <taxon>Caulobacteraceae</taxon>
        <taxon>Caulobacter</taxon>
    </lineage>
</organism>
<sequence>MPGPRSNPLPFRKRTDLKARTPQTPRMNLGPGIGFAALTCRRGGRGIGMLSGSGHEHGACPGGIVSPPQNAPQIPLTISARPATFDIDLTSEPRSSDLTMHRLTPALAALLLGLAATSAHAEPAPRIAKIDGVQRLLVNDKPYLILGGELGNSSSSDLKDLSGHWAVMKAANLNTVLAPVAWEQVEPVEGKFDFTVLDGMIQQARAHEMRLVLLWFGAWKNSMSTYTPAWVKRDPARFPYARTGEGKAVEILSASYPATRDADAKAFAAMMAHLKAVDGDKRTVLMVQVENEIGMLPEARDRTKAAEADFNKPVPAAALKVLSGQIKGKKAGTWEEVFGASLATDELWQAWTFGRYVEALAAAGKKAYDLPMFVNAALPRPGAVPGGYPSAGPLPHLIDLWRAAAPSLDMLSPDIYYPNFTEWMPPYDRPDQPLFIPEADQAGKTPAPGNAFWAIGEHDAIGFSPFSIEHLPPEGVKTLGAAYRLLDQLTPLITTHDGGKTMRGFRAPVAYDGTVDLTPRKASFGPWDFTVTVVDPWTPKDKQDYAAHGGLVIQTGADEFIVAGRGITMTFATKDGSVGLETVRELRFENGQWVDGRWLNGDQTHQGRHIRLPPTEFGVQRVRLYRYQ</sequence>
<evidence type="ECO:0000256" key="1">
    <source>
        <dbReference type="ARBA" id="ARBA00022801"/>
    </source>
</evidence>
<dbReference type="Gene3D" id="3.20.20.80">
    <property type="entry name" value="Glycosidases"/>
    <property type="match status" value="1"/>
</dbReference>